<dbReference type="InterPro" id="IPR037518">
    <property type="entry name" value="MPN"/>
</dbReference>
<accession>A0A934RB15</accession>
<evidence type="ECO:0000256" key="3">
    <source>
        <dbReference type="ARBA" id="ARBA00022801"/>
    </source>
</evidence>
<dbReference type="Pfam" id="PF20582">
    <property type="entry name" value="UPF0758_N"/>
    <property type="match status" value="1"/>
</dbReference>
<dbReference type="NCBIfam" id="NF000642">
    <property type="entry name" value="PRK00024.1"/>
    <property type="match status" value="1"/>
</dbReference>
<dbReference type="Proteomes" id="UP000600139">
    <property type="component" value="Unassembled WGS sequence"/>
</dbReference>
<dbReference type="PANTHER" id="PTHR30471:SF3">
    <property type="entry name" value="UPF0758 PROTEIN YEES-RELATED"/>
    <property type="match status" value="1"/>
</dbReference>
<dbReference type="InterPro" id="IPR046778">
    <property type="entry name" value="UPF0758_N"/>
</dbReference>
<dbReference type="AlphaFoldDB" id="A0A934RB15"/>
<organism evidence="9 10">
    <name type="scientific">Luteolibacter yonseiensis</name>
    <dbReference type="NCBI Taxonomy" id="1144680"/>
    <lineage>
        <taxon>Bacteria</taxon>
        <taxon>Pseudomonadati</taxon>
        <taxon>Verrucomicrobiota</taxon>
        <taxon>Verrucomicrobiia</taxon>
        <taxon>Verrucomicrobiales</taxon>
        <taxon>Verrucomicrobiaceae</taxon>
        <taxon>Luteolibacter</taxon>
    </lineage>
</organism>
<comment type="similarity">
    <text evidence="6">Belongs to the UPF0758 family.</text>
</comment>
<dbReference type="SUPFAM" id="SSF47781">
    <property type="entry name" value="RuvA domain 2-like"/>
    <property type="match status" value="1"/>
</dbReference>
<dbReference type="GO" id="GO:0006508">
    <property type="term" value="P:proteolysis"/>
    <property type="evidence" value="ECO:0007669"/>
    <property type="project" value="UniProtKB-KW"/>
</dbReference>
<feature type="domain" description="MPN" evidence="8">
    <location>
        <begin position="109"/>
        <end position="236"/>
    </location>
</feature>
<dbReference type="GO" id="GO:0008237">
    <property type="term" value="F:metallopeptidase activity"/>
    <property type="evidence" value="ECO:0007669"/>
    <property type="project" value="UniProtKB-KW"/>
</dbReference>
<evidence type="ECO:0000259" key="8">
    <source>
        <dbReference type="PROSITE" id="PS50249"/>
    </source>
</evidence>
<keyword evidence="10" id="KW-1185">Reference proteome</keyword>
<dbReference type="PROSITE" id="PS50249">
    <property type="entry name" value="MPN"/>
    <property type="match status" value="1"/>
</dbReference>
<dbReference type="PANTHER" id="PTHR30471">
    <property type="entry name" value="DNA REPAIR PROTEIN RADC"/>
    <property type="match status" value="1"/>
</dbReference>
<dbReference type="PROSITE" id="PS01302">
    <property type="entry name" value="UPF0758"/>
    <property type="match status" value="1"/>
</dbReference>
<feature type="region of interest" description="Disordered" evidence="7">
    <location>
        <begin position="1"/>
        <end position="20"/>
    </location>
</feature>
<dbReference type="CDD" id="cd08071">
    <property type="entry name" value="MPN_DUF2466"/>
    <property type="match status" value="1"/>
</dbReference>
<keyword evidence="2" id="KW-0479">Metal-binding</keyword>
<dbReference type="InterPro" id="IPR020891">
    <property type="entry name" value="UPF0758_CS"/>
</dbReference>
<dbReference type="EMBL" id="JAENIK010000013">
    <property type="protein sequence ID" value="MBK1818284.1"/>
    <property type="molecule type" value="Genomic_DNA"/>
</dbReference>
<keyword evidence="1" id="KW-0645">Protease</keyword>
<evidence type="ECO:0000313" key="9">
    <source>
        <dbReference type="EMBL" id="MBK1818284.1"/>
    </source>
</evidence>
<name>A0A934RB15_9BACT</name>
<keyword evidence="4" id="KW-0862">Zinc</keyword>
<evidence type="ECO:0000313" key="10">
    <source>
        <dbReference type="Proteomes" id="UP000600139"/>
    </source>
</evidence>
<keyword evidence="3" id="KW-0378">Hydrolase</keyword>
<dbReference type="InterPro" id="IPR025657">
    <property type="entry name" value="RadC_JAB"/>
</dbReference>
<dbReference type="NCBIfam" id="TIGR00608">
    <property type="entry name" value="radc"/>
    <property type="match status" value="1"/>
</dbReference>
<dbReference type="Gene3D" id="3.40.140.10">
    <property type="entry name" value="Cytidine Deaminase, domain 2"/>
    <property type="match status" value="1"/>
</dbReference>
<evidence type="ECO:0000256" key="6">
    <source>
        <dbReference type="RuleBase" id="RU003797"/>
    </source>
</evidence>
<gene>
    <name evidence="9" type="primary">radC</name>
    <name evidence="9" type="ORF">JIN84_21870</name>
</gene>
<dbReference type="InterPro" id="IPR010994">
    <property type="entry name" value="RuvA_2-like"/>
</dbReference>
<reference evidence="9" key="1">
    <citation type="submission" date="2021-01" db="EMBL/GenBank/DDBJ databases">
        <title>Modified the classification status of verrucomicrobia.</title>
        <authorList>
            <person name="Feng X."/>
        </authorList>
    </citation>
    <scope>NUCLEOTIDE SEQUENCE</scope>
    <source>
        <strain evidence="9">JCM 18052</strain>
    </source>
</reference>
<proteinExistence type="inferred from homology"/>
<comment type="caution">
    <text evidence="9">The sequence shown here is derived from an EMBL/GenBank/DDBJ whole genome shotgun (WGS) entry which is preliminary data.</text>
</comment>
<dbReference type="RefSeq" id="WP_200353233.1">
    <property type="nucleotide sequence ID" value="NZ_BAABHZ010000002.1"/>
</dbReference>
<dbReference type="GO" id="GO:0046872">
    <property type="term" value="F:metal ion binding"/>
    <property type="evidence" value="ECO:0007669"/>
    <property type="project" value="UniProtKB-KW"/>
</dbReference>
<keyword evidence="5" id="KW-0482">Metalloprotease</keyword>
<evidence type="ECO:0000256" key="1">
    <source>
        <dbReference type="ARBA" id="ARBA00022670"/>
    </source>
</evidence>
<evidence type="ECO:0000256" key="4">
    <source>
        <dbReference type="ARBA" id="ARBA00022833"/>
    </source>
</evidence>
<protein>
    <submittedName>
        <fullName evidence="9">DNA repair protein RadC</fullName>
    </submittedName>
</protein>
<evidence type="ECO:0000256" key="5">
    <source>
        <dbReference type="ARBA" id="ARBA00023049"/>
    </source>
</evidence>
<dbReference type="InterPro" id="IPR001405">
    <property type="entry name" value="UPF0758"/>
</dbReference>
<sequence length="237" mass="25516">MNETDTPGSRICDMPSGRKPREKLAALGPTALDNAELMALFISTGTKGRSAIDIGRDLITKYGSMGALGGLPVTELSKEKGIGLAKASKLAAAFELGIRVAREQLHAVRLDTPELIYDHFGPQMRHLTQEQVVCVTLDTRLRHTGSTVISVGTVNESSAHPREVLRSVVTRGAFGFVLIHNHPSGDPSPSRADERVTLNLVEAARIMQVTFLDHVIIGKPSPGRMPFFSFRAAGVIA</sequence>
<evidence type="ECO:0000256" key="2">
    <source>
        <dbReference type="ARBA" id="ARBA00022723"/>
    </source>
</evidence>
<dbReference type="Pfam" id="PF04002">
    <property type="entry name" value="RadC"/>
    <property type="match status" value="1"/>
</dbReference>
<evidence type="ECO:0000256" key="7">
    <source>
        <dbReference type="SAM" id="MobiDB-lite"/>
    </source>
</evidence>